<organism evidence="1">
    <name type="scientific">uncultured Caudovirales phage</name>
    <dbReference type="NCBI Taxonomy" id="2100421"/>
    <lineage>
        <taxon>Viruses</taxon>
        <taxon>Duplodnaviria</taxon>
        <taxon>Heunggongvirae</taxon>
        <taxon>Uroviricota</taxon>
        <taxon>Caudoviricetes</taxon>
        <taxon>Peduoviridae</taxon>
        <taxon>Maltschvirus</taxon>
        <taxon>Maltschvirus maltsch</taxon>
    </lineage>
</organism>
<evidence type="ECO:0000313" key="1">
    <source>
        <dbReference type="EMBL" id="CAB4121332.1"/>
    </source>
</evidence>
<accession>A0A6J5KJI3</accession>
<name>A0A6J5KJI3_9CAUD</name>
<protein>
    <submittedName>
        <fullName evidence="1">Uncharacterized protein</fullName>
    </submittedName>
</protein>
<sequence length="118" mass="13444">MQTLHEFNRLGALKNILLICILCTLQACANLDFGATKFQPLKTDANANYFTFTAYGDAAYPENSNEAEQIRIEWLNRWLSENNITNKNLTIVSRSAVKKQVGLFGTIYDIYYVVKVDK</sequence>
<reference evidence="1" key="1">
    <citation type="submission" date="2020-04" db="EMBL/GenBank/DDBJ databases">
        <authorList>
            <person name="Chiriac C."/>
            <person name="Salcher M."/>
            <person name="Ghai R."/>
            <person name="Kavagutti S V."/>
        </authorList>
    </citation>
    <scope>NUCLEOTIDE SEQUENCE</scope>
</reference>
<dbReference type="EMBL" id="LR796145">
    <property type="protein sequence ID" value="CAB4121332.1"/>
    <property type="molecule type" value="Genomic_DNA"/>
</dbReference>
<gene>
    <name evidence="1" type="ORF">UFOVP13_28</name>
</gene>
<proteinExistence type="predicted"/>